<dbReference type="RefSeq" id="WP_279246591.1">
    <property type="nucleotide sequence ID" value="NZ_SHNN01000003.1"/>
</dbReference>
<sequence>MELEQLKHYFPHRVIKRRVRKVAVKRVRKDLILHSKSEEDLSEEELEYLLADAEASVWGDIKQTGIIGVLAMLGLSI</sequence>
<protein>
    <submittedName>
        <fullName evidence="1">Uncharacterized protein</fullName>
    </submittedName>
</protein>
<dbReference type="Proteomes" id="UP001143362">
    <property type="component" value="Unassembled WGS sequence"/>
</dbReference>
<gene>
    <name evidence="1" type="ORF">EYC98_17085</name>
</gene>
<dbReference type="EMBL" id="SHNN01000003">
    <property type="protein sequence ID" value="MCX2982580.1"/>
    <property type="molecule type" value="Genomic_DNA"/>
</dbReference>
<name>A0ABT3TLE4_9GAMM</name>
<reference evidence="1" key="1">
    <citation type="submission" date="2019-02" db="EMBL/GenBank/DDBJ databases">
        <authorList>
            <person name="Li S.-H."/>
        </authorList>
    </citation>
    <scope>NUCLEOTIDE SEQUENCE</scope>
    <source>
        <strain evidence="1">IMCC14734</strain>
    </source>
</reference>
<comment type="caution">
    <text evidence="1">The sequence shown here is derived from an EMBL/GenBank/DDBJ whole genome shotgun (WGS) entry which is preliminary data.</text>
</comment>
<organism evidence="1 2">
    <name type="scientific">Candidatus Litorirhabdus singularis</name>
    <dbReference type="NCBI Taxonomy" id="2518993"/>
    <lineage>
        <taxon>Bacteria</taxon>
        <taxon>Pseudomonadati</taxon>
        <taxon>Pseudomonadota</taxon>
        <taxon>Gammaproteobacteria</taxon>
        <taxon>Cellvibrionales</taxon>
        <taxon>Halieaceae</taxon>
        <taxon>Candidatus Litorirhabdus</taxon>
    </lineage>
</organism>
<evidence type="ECO:0000313" key="1">
    <source>
        <dbReference type="EMBL" id="MCX2982580.1"/>
    </source>
</evidence>
<accession>A0ABT3TLE4</accession>
<keyword evidence="2" id="KW-1185">Reference proteome</keyword>
<evidence type="ECO:0000313" key="2">
    <source>
        <dbReference type="Proteomes" id="UP001143362"/>
    </source>
</evidence>
<proteinExistence type="predicted"/>